<proteinExistence type="predicted"/>
<evidence type="ECO:0000313" key="3">
    <source>
        <dbReference type="Proteomes" id="UP000000503"/>
    </source>
</evidence>
<dbReference type="STRING" id="744872.Spica_2047"/>
<sequence length="257" mass="28038">MRIRTCLLMSLIIITGYLAACSPAGFISSGTEQGGTAQVRIFQGYIDEGQGWNYKEVSSVVQGGLLVRGTAPVRGLPGFGRNAIPALKGTYLVQSRDRSPPVVVQVWLSQEWLYFKSGLWTAEAPLSAEVNRQWRLAEVAWAAEAVVAAARVTAAERNEDERLVTGVLRAFELKDPGPGGSRWTLLVLELPYHEHTAGGDTASADVVRTGTISSDAADRENSVFLRRFYQNLLNRLSYFLGNARRVEDVSLPALVGL</sequence>
<dbReference type="AlphaFoldDB" id="F8EZF1"/>
<dbReference type="KEGG" id="scd:Spica_2047"/>
<keyword evidence="3" id="KW-1185">Reference proteome</keyword>
<feature type="chain" id="PRO_5003376485" evidence="1">
    <location>
        <begin position="20"/>
        <end position="257"/>
    </location>
</feature>
<dbReference type="HOGENOM" id="CLU_1081581_0_0_12"/>
<dbReference type="Proteomes" id="UP000000503">
    <property type="component" value="Chromosome"/>
</dbReference>
<organism evidence="2 3">
    <name type="scientific">Gracilinema caldarium (strain ATCC 51460 / DSM 7334 / H1)</name>
    <name type="common">Treponema caldarium</name>
    <dbReference type="NCBI Taxonomy" id="744872"/>
    <lineage>
        <taxon>Bacteria</taxon>
        <taxon>Pseudomonadati</taxon>
        <taxon>Spirochaetota</taxon>
        <taxon>Spirochaetia</taxon>
        <taxon>Spirochaetales</taxon>
        <taxon>Breznakiellaceae</taxon>
        <taxon>Gracilinema</taxon>
    </lineage>
</organism>
<reference evidence="3" key="1">
    <citation type="journal article" date="2013" name="Stand. Genomic Sci.">
        <title>Genome sequence of the thermophilic fresh-water bacterium Spirochaeta caldaria type strain (H1(T)), reclassification of Spirochaeta caldaria, Spirochaeta stenostrepta, and Spirochaeta zuelzerae in the genus Treponema as Treponema caldaria comb. nov., Treponema stenostrepta comb. nov., and Treponema zuelzerae comb. nov., and emendation of the genus Treponema.</title>
        <authorList>
            <person name="Abt B."/>
            <person name="Goker M."/>
            <person name="Scheuner C."/>
            <person name="Han C."/>
            <person name="Lu M."/>
            <person name="Misra M."/>
            <person name="Lapidus A."/>
            <person name="Nolan M."/>
            <person name="Lucas S."/>
            <person name="Hammon N."/>
            <person name="Deshpande S."/>
            <person name="Cheng J.F."/>
            <person name="Tapia R."/>
            <person name="Goodwin L.A."/>
            <person name="Pitluck S."/>
            <person name="Liolios K."/>
            <person name="Pagani I."/>
            <person name="Ivanova N."/>
            <person name="Mavromatis K."/>
            <person name="Mikhailova N."/>
            <person name="Huntemann M."/>
            <person name="Pati A."/>
            <person name="Chen A."/>
            <person name="Palaniappan K."/>
            <person name="Land M."/>
            <person name="Hauser L."/>
            <person name="Jeffries C.D."/>
            <person name="Rohde M."/>
            <person name="Spring S."/>
            <person name="Gronow S."/>
            <person name="Detter J.C."/>
            <person name="Bristow J."/>
            <person name="Eisen J.A."/>
            <person name="Markowitz V."/>
            <person name="Hugenholtz P."/>
            <person name="Kyrpides N.C."/>
            <person name="Woyke T."/>
            <person name="Klenk H.P."/>
        </authorList>
    </citation>
    <scope>NUCLEOTIDE SEQUENCE</scope>
    <source>
        <strain evidence="3">ATCC 51460 / DSM 7334 / H1</strain>
    </source>
</reference>
<keyword evidence="1" id="KW-0732">Signal</keyword>
<evidence type="ECO:0000313" key="2">
    <source>
        <dbReference type="EMBL" id="AEJ20174.1"/>
    </source>
</evidence>
<dbReference type="RefSeq" id="WP_013969463.1">
    <property type="nucleotide sequence ID" value="NC_015732.1"/>
</dbReference>
<name>F8EZF1_GRAC1</name>
<gene>
    <name evidence="2" type="ordered locus">Spica_2047</name>
</gene>
<dbReference type="EMBL" id="CP002868">
    <property type="protein sequence ID" value="AEJ20174.1"/>
    <property type="molecule type" value="Genomic_DNA"/>
</dbReference>
<protein>
    <submittedName>
        <fullName evidence="2">Uncharacterized protein</fullName>
    </submittedName>
</protein>
<accession>F8EZF1</accession>
<feature type="signal peptide" evidence="1">
    <location>
        <begin position="1"/>
        <end position="19"/>
    </location>
</feature>
<evidence type="ECO:0000256" key="1">
    <source>
        <dbReference type="SAM" id="SignalP"/>
    </source>
</evidence>